<dbReference type="EMBL" id="DSAC01000037">
    <property type="protein sequence ID" value="HHO73574.1"/>
    <property type="molecule type" value="Genomic_DNA"/>
</dbReference>
<feature type="transmembrane region" description="Helical" evidence="1">
    <location>
        <begin position="277"/>
        <end position="300"/>
    </location>
</feature>
<dbReference type="InterPro" id="IPR000883">
    <property type="entry name" value="Cyt_C_Oxase_1"/>
</dbReference>
<organism evidence="2">
    <name type="scientific">Thermocrinis ruber</name>
    <dbReference type="NCBI Taxonomy" id="75906"/>
    <lineage>
        <taxon>Bacteria</taxon>
        <taxon>Pseudomonadati</taxon>
        <taxon>Aquificota</taxon>
        <taxon>Aquificia</taxon>
        <taxon>Aquificales</taxon>
        <taxon>Aquificaceae</taxon>
        <taxon>Thermocrinis</taxon>
    </lineage>
</organism>
<keyword evidence="1" id="KW-0472">Membrane</keyword>
<gene>
    <name evidence="2" type="ORF">ENN04_02940</name>
</gene>
<dbReference type="Pfam" id="PF00115">
    <property type="entry name" value="COX1"/>
    <property type="match status" value="1"/>
</dbReference>
<name>A0A7C5X3W4_9AQUI</name>
<dbReference type="InterPro" id="IPR036927">
    <property type="entry name" value="Cyt_c_oxase-like_su1_sf"/>
</dbReference>
<dbReference type="GO" id="GO:0004129">
    <property type="term" value="F:cytochrome-c oxidase activity"/>
    <property type="evidence" value="ECO:0007669"/>
    <property type="project" value="InterPro"/>
</dbReference>
<dbReference type="GO" id="GO:0020037">
    <property type="term" value="F:heme binding"/>
    <property type="evidence" value="ECO:0007669"/>
    <property type="project" value="InterPro"/>
</dbReference>
<dbReference type="GO" id="GO:0009060">
    <property type="term" value="P:aerobic respiration"/>
    <property type="evidence" value="ECO:0007669"/>
    <property type="project" value="InterPro"/>
</dbReference>
<keyword evidence="1" id="KW-0812">Transmembrane</keyword>
<dbReference type="Gene3D" id="1.20.210.10">
    <property type="entry name" value="Cytochrome c oxidase-like, subunit I domain"/>
    <property type="match status" value="1"/>
</dbReference>
<feature type="transmembrane region" description="Helical" evidence="1">
    <location>
        <begin position="76"/>
        <end position="98"/>
    </location>
</feature>
<sequence>MERPLFLLSIVSLGLGGLLAFLVALARTPILYQLFPPGYFYHALVGHVDLAIVVFLLTFTMLLWNRFMPKRDPISFYLVLLGFLGIALISFSGKGTAVSNNYLPTIDHPLFFAGAILFFSGFWLASLVRLDLAVKNLFSKDPTMNSLSTSVVLAIMMLLATLTSIPKTGSHSELYLFYERLYWAPGHIHQFLNGAVLLFSWYFLAKLSGVEHELKLLRYANLSFLFFSVLLVLVPVIFEDPVSRSAKVFTEISYAIGLGIPIFLHAFNILRRPVFNYSVYSITLWLSMLLYFLGILIAYAGLKSDLRVPAHYHGAVTSLTLALMGISYHLVKEYGWIRDFPKTARFQLFMYGFGMVLFILGLYFAGFKGAPRKTYGTGFTDDSFVLLSLGLMMVGTVFAVIGGVIFVISMLRISLKGRYASIFAN</sequence>
<reference evidence="2" key="1">
    <citation type="journal article" date="2020" name="mSystems">
        <title>Genome- and Community-Level Interaction Insights into Carbon Utilization and Element Cycling Functions of Hydrothermarchaeota in Hydrothermal Sediment.</title>
        <authorList>
            <person name="Zhou Z."/>
            <person name="Liu Y."/>
            <person name="Xu W."/>
            <person name="Pan J."/>
            <person name="Luo Z.H."/>
            <person name="Li M."/>
        </authorList>
    </citation>
    <scope>NUCLEOTIDE SEQUENCE [LARGE SCALE GENOMIC DNA]</scope>
    <source>
        <strain evidence="2">SpSt-114</strain>
    </source>
</reference>
<feature type="transmembrane region" description="Helical" evidence="1">
    <location>
        <begin position="144"/>
        <end position="162"/>
    </location>
</feature>
<feature type="transmembrane region" description="Helical" evidence="1">
    <location>
        <begin position="42"/>
        <end position="64"/>
    </location>
</feature>
<feature type="transmembrane region" description="Helical" evidence="1">
    <location>
        <begin position="312"/>
        <end position="331"/>
    </location>
</feature>
<proteinExistence type="predicted"/>
<comment type="caution">
    <text evidence="2">The sequence shown here is derived from an EMBL/GenBank/DDBJ whole genome shotgun (WGS) entry which is preliminary data.</text>
</comment>
<evidence type="ECO:0000313" key="2">
    <source>
        <dbReference type="EMBL" id="HHO73574.1"/>
    </source>
</evidence>
<protein>
    <submittedName>
        <fullName evidence="2">Cytochrome C oxidase subunit I</fullName>
    </submittedName>
</protein>
<feature type="transmembrane region" description="Helical" evidence="1">
    <location>
        <begin position="182"/>
        <end position="204"/>
    </location>
</feature>
<feature type="transmembrane region" description="Helical" evidence="1">
    <location>
        <begin position="252"/>
        <end position="270"/>
    </location>
</feature>
<feature type="transmembrane region" description="Helical" evidence="1">
    <location>
        <begin position="110"/>
        <end position="132"/>
    </location>
</feature>
<dbReference type="SUPFAM" id="SSF81442">
    <property type="entry name" value="Cytochrome c oxidase subunit I-like"/>
    <property type="match status" value="1"/>
</dbReference>
<feature type="transmembrane region" description="Helical" evidence="1">
    <location>
        <begin position="384"/>
        <end position="408"/>
    </location>
</feature>
<dbReference type="AlphaFoldDB" id="A0A7C5X3W4"/>
<feature type="transmembrane region" description="Helical" evidence="1">
    <location>
        <begin position="343"/>
        <end position="364"/>
    </location>
</feature>
<feature type="transmembrane region" description="Helical" evidence="1">
    <location>
        <begin position="216"/>
        <end position="237"/>
    </location>
</feature>
<accession>A0A7C5X3W4</accession>
<evidence type="ECO:0000256" key="1">
    <source>
        <dbReference type="SAM" id="Phobius"/>
    </source>
</evidence>
<dbReference type="GO" id="GO:0016020">
    <property type="term" value="C:membrane"/>
    <property type="evidence" value="ECO:0007669"/>
    <property type="project" value="InterPro"/>
</dbReference>
<keyword evidence="1" id="KW-1133">Transmembrane helix</keyword>